<evidence type="ECO:0000313" key="2">
    <source>
        <dbReference type="EMBL" id="SIP90662.1"/>
    </source>
</evidence>
<evidence type="ECO:0000313" key="3">
    <source>
        <dbReference type="Proteomes" id="UP000186079"/>
    </source>
</evidence>
<name>A0A1N6NF31_9PSED</name>
<sequence>MAAVQRREERFSGHESFVCRYGWLPKLHNAVASDPFALKDDAQATITLGIGRNMVKSAQFWGEAFGIIEAREGGGSQSGPLGQLLLSNDGGWDHFLEQPESLWLLHWWITTHADVAVWNLVFGQSTYSRFDRRALIAGLVDRADRLGKKLAATTLEQHASIFLHSYKREESASDDTSWCPLQDLDLFEQMTADDGKTVYLVGRNAPLGLSPRIFLFAVVDFYARHRAITRNLTDLTYGEFSPGVVFRLDEFQVRALLEGAEQEFPNVLRFVDTADTQQVVLEPALVPEWAGCLWVAGEELNV</sequence>
<dbReference type="Pfam" id="PF13182">
    <property type="entry name" value="DUF4007"/>
    <property type="match status" value="1"/>
</dbReference>
<dbReference type="EMBL" id="FTMC01000001">
    <property type="protein sequence ID" value="SIP90662.1"/>
    <property type="molecule type" value="Genomic_DNA"/>
</dbReference>
<proteinExistence type="predicted"/>
<dbReference type="InterPro" id="IPR025248">
    <property type="entry name" value="DUF4007"/>
</dbReference>
<dbReference type="RefSeq" id="WP_039559639.1">
    <property type="nucleotide sequence ID" value="NZ_FTMC01000001.1"/>
</dbReference>
<evidence type="ECO:0000259" key="1">
    <source>
        <dbReference type="Pfam" id="PF13182"/>
    </source>
</evidence>
<protein>
    <recommendedName>
        <fullName evidence="1">DUF4007 domain-containing protein</fullName>
    </recommendedName>
</protein>
<dbReference type="Proteomes" id="UP000186079">
    <property type="component" value="Unassembled WGS sequence"/>
</dbReference>
<organism evidence="2 3">
    <name type="scientific">Pseudomonas flexibilis</name>
    <dbReference type="NCBI Taxonomy" id="706570"/>
    <lineage>
        <taxon>Bacteria</taxon>
        <taxon>Pseudomonadati</taxon>
        <taxon>Pseudomonadota</taxon>
        <taxon>Gammaproteobacteria</taxon>
        <taxon>Pseudomonadales</taxon>
        <taxon>Pseudomonadaceae</taxon>
        <taxon>Pseudomonas</taxon>
    </lineage>
</organism>
<accession>A0A1N6NF31</accession>
<reference evidence="2 3" key="1">
    <citation type="submission" date="2017-01" db="EMBL/GenBank/DDBJ databases">
        <authorList>
            <person name="Mah S.A."/>
            <person name="Swanson W.J."/>
            <person name="Moy G.W."/>
            <person name="Vacquier V.D."/>
        </authorList>
    </citation>
    <scope>NUCLEOTIDE SEQUENCE [LARGE SCALE GENOMIC DNA]</scope>
    <source>
        <strain evidence="2 3">ATCC 29606</strain>
    </source>
</reference>
<feature type="domain" description="DUF4007" evidence="1">
    <location>
        <begin position="11"/>
        <end position="282"/>
    </location>
</feature>
<dbReference type="AlphaFoldDB" id="A0A1N6NF31"/>
<gene>
    <name evidence="2" type="ORF">SAMN05421672_101261</name>
</gene>